<evidence type="ECO:0000313" key="2">
    <source>
        <dbReference type="Proteomes" id="UP001154114"/>
    </source>
</evidence>
<dbReference type="EMBL" id="LR824004">
    <property type="protein sequence ID" value="CAD0193838.1"/>
    <property type="molecule type" value="Genomic_DNA"/>
</dbReference>
<reference evidence="1" key="1">
    <citation type="submission" date="2021-12" db="EMBL/GenBank/DDBJ databases">
        <authorList>
            <person name="King R."/>
        </authorList>
    </citation>
    <scope>NUCLEOTIDE SEQUENCE</scope>
</reference>
<name>A0A9N8PY33_CHRIL</name>
<dbReference type="Proteomes" id="UP001154114">
    <property type="component" value="Chromosome 1"/>
</dbReference>
<gene>
    <name evidence="1" type="ORF">CINC_LOCUS135</name>
</gene>
<accession>A0A9N8PY33</accession>
<evidence type="ECO:0000313" key="1">
    <source>
        <dbReference type="EMBL" id="CAD0193838.1"/>
    </source>
</evidence>
<proteinExistence type="predicted"/>
<organism evidence="1 2">
    <name type="scientific">Chrysodeixis includens</name>
    <name type="common">Soybean looper</name>
    <name type="synonym">Pseudoplusia includens</name>
    <dbReference type="NCBI Taxonomy" id="689277"/>
    <lineage>
        <taxon>Eukaryota</taxon>
        <taxon>Metazoa</taxon>
        <taxon>Ecdysozoa</taxon>
        <taxon>Arthropoda</taxon>
        <taxon>Hexapoda</taxon>
        <taxon>Insecta</taxon>
        <taxon>Pterygota</taxon>
        <taxon>Neoptera</taxon>
        <taxon>Endopterygota</taxon>
        <taxon>Lepidoptera</taxon>
        <taxon>Glossata</taxon>
        <taxon>Ditrysia</taxon>
        <taxon>Noctuoidea</taxon>
        <taxon>Noctuidae</taxon>
        <taxon>Plusiinae</taxon>
        <taxon>Chrysodeixis</taxon>
    </lineage>
</organism>
<sequence>MVLHIETVPSFYDALVHVNKNSHGLCESPCLPKLVVFGHHAKTVREVWRGRSPRGTCISVMMKYVLLVQIQRDKRIEIPCSIFFSYSAQLEKTKDRKPRIGHG</sequence>
<dbReference type="AlphaFoldDB" id="A0A9N8PY33"/>
<keyword evidence="2" id="KW-1185">Reference proteome</keyword>
<protein>
    <submittedName>
        <fullName evidence="1">Uncharacterized protein</fullName>
    </submittedName>
</protein>